<accession>A0A8B8ULX3</accession>
<feature type="region of interest" description="Disordered" evidence="1">
    <location>
        <begin position="111"/>
        <end position="137"/>
    </location>
</feature>
<sequence length="640" mass="72956">METVLQPKARPFESLKRRRFREWLRPSTAHGSLLHSDALDLRDFAKPNPTETFSNLNPAHGPLVTTPIKYKCQDGKSSFFRGDTKFETLFSNRKFYEFKDNLKRGLKKIRHGRNGHQNEKSCPAAEETKKSEPGNMYKADDDTPCFNRFHTNSKEFETQFDYSNKSQDSDKAYLDSESCWNLSERFIPFNNLKYEDLKHFEENLQSLAPATFTPIESNESLDRSDSMRGTKRSIRNDSSDTTSEKRLCLKQYSNESGSDHSMESTPSIYITKELQQKIEVLSSTDSFLIEKVDFPSTNIIGSSTSDNESDNECINMDQESINNVATENDENMIVTDSNISTVGAMEKPIEVSSALKDDTLDKDIDDASSSYSDDVETTFEPIESQELSGLSETSSSESSKIYTIPTFRGITNQINISQILSKVHKGDLSQDNLTHLIKSHKNKKRCVNFRNKRFYDAFNPYVDNEEEVELSDSENSSEMDTDLGINDRSTSSVRFDENSRLLIYKKFKKLNKDGSQSGYSTTETRSILKAKMNLQQDEESQRASKCDTVGVAQFLHYFQYTEYKRQRNEAENYRLRGEQLSKYYSEEYPLDIAAVGCEGSVNDKSGIISSMRATERNIGRQLKGISSQGAQIISLDEDVF</sequence>
<dbReference type="OrthoDB" id="4062134at2759"/>
<reference evidence="2" key="3">
    <citation type="submission" date="2025-07" db="EMBL/GenBank/DDBJ databases">
        <authorList>
            <consortium name="NCBI Genome Project"/>
        </authorList>
    </citation>
    <scope>NUCLEOTIDE SEQUENCE</scope>
    <source>
        <strain evidence="2">CBS432</strain>
    </source>
</reference>
<dbReference type="VEuPathDB" id="FungiDB:SPAR_B01480"/>
<reference evidence="2" key="4">
    <citation type="submission" date="2025-08" db="UniProtKB">
        <authorList>
            <consortium name="RefSeq"/>
        </authorList>
    </citation>
    <scope>IDENTIFICATION</scope>
    <source>
        <strain evidence="2">CBS432</strain>
    </source>
</reference>
<organism evidence="2">
    <name type="scientific">Saccharomyces paradoxus</name>
    <name type="common">Yeast</name>
    <name type="synonym">Saccharomyces douglasii</name>
    <dbReference type="NCBI Taxonomy" id="27291"/>
    <lineage>
        <taxon>Eukaryota</taxon>
        <taxon>Fungi</taxon>
        <taxon>Dikarya</taxon>
        <taxon>Ascomycota</taxon>
        <taxon>Saccharomycotina</taxon>
        <taxon>Saccharomycetes</taxon>
        <taxon>Saccharomycetales</taxon>
        <taxon>Saccharomycetaceae</taxon>
        <taxon>Saccharomyces</taxon>
    </lineage>
</organism>
<feature type="region of interest" description="Disordered" evidence="1">
    <location>
        <begin position="362"/>
        <end position="395"/>
    </location>
</feature>
<evidence type="ECO:0000256" key="1">
    <source>
        <dbReference type="SAM" id="MobiDB-lite"/>
    </source>
</evidence>
<name>A0A8B8ULX3_SACPA</name>
<feature type="region of interest" description="Disordered" evidence="1">
    <location>
        <begin position="215"/>
        <end position="246"/>
    </location>
</feature>
<dbReference type="AlphaFoldDB" id="A0A8B8ULX3"/>
<dbReference type="KEGG" id="spao:SPAR_B01480"/>
<feature type="compositionally biased region" description="Low complexity" evidence="1">
    <location>
        <begin position="384"/>
        <end position="395"/>
    </location>
</feature>
<reference evidence="2" key="1">
    <citation type="journal article" date="2017" name="Nat. Genet.">
        <title>Contrasting evolutionary genome dynamics between domesticated and wild yeasts.</title>
        <authorList>
            <person name="Yue J.X."/>
            <person name="Li J."/>
            <person name="Aigrain L."/>
            <person name="Hallin J."/>
            <person name="Persson K."/>
            <person name="Oliver K."/>
            <person name="Bergstrom A."/>
            <person name="Coupland P."/>
            <person name="Warringer J."/>
            <person name="Lagomarsino M.C."/>
            <person name="Fischer G."/>
            <person name="Durbin R."/>
            <person name="Liti G."/>
        </authorList>
    </citation>
    <scope>NUCLEOTIDE SEQUENCE</scope>
    <source>
        <strain evidence="2">CBS432</strain>
    </source>
</reference>
<dbReference type="RefSeq" id="XP_033764641.1">
    <property type="nucleotide sequence ID" value="XM_033908750.1"/>
</dbReference>
<dbReference type="GeneID" id="54628832"/>
<reference evidence="2" key="2">
    <citation type="submission" date="2020-01" db="EMBL/GenBank/DDBJ databases">
        <title>Population-level Yeast Reference Genomes.</title>
        <authorList>
            <person name="Yue J.-X."/>
        </authorList>
    </citation>
    <scope>NUCLEOTIDE SEQUENCE</scope>
    <source>
        <strain evidence="2">CBS432</strain>
    </source>
</reference>
<gene>
    <name evidence="2" type="primary">GIP1</name>
    <name evidence="2" type="ORF">SPAR_B01480</name>
</gene>
<evidence type="ECO:0000313" key="2">
    <source>
        <dbReference type="RefSeq" id="XP_033764641.1"/>
    </source>
</evidence>
<protein>
    <submittedName>
        <fullName evidence="2">Protein phosphatase regulator GIP1</fullName>
    </submittedName>
</protein>
<feature type="compositionally biased region" description="Basic and acidic residues" evidence="1">
    <location>
        <begin position="220"/>
        <end position="246"/>
    </location>
</feature>
<proteinExistence type="predicted"/>